<protein>
    <submittedName>
        <fullName evidence="1">Uncharacterized protein</fullName>
    </submittedName>
</protein>
<evidence type="ECO:0000313" key="1">
    <source>
        <dbReference type="EMBL" id="KAJ9124096.1"/>
    </source>
</evidence>
<comment type="caution">
    <text evidence="1">The sequence shown here is derived from an EMBL/GenBank/DDBJ whole genome shotgun (WGS) entry which is preliminary data.</text>
</comment>
<organism evidence="1 2">
    <name type="scientific">Naganishia vaughanmartiniae</name>
    <dbReference type="NCBI Taxonomy" id="1424756"/>
    <lineage>
        <taxon>Eukaryota</taxon>
        <taxon>Fungi</taxon>
        <taxon>Dikarya</taxon>
        <taxon>Basidiomycota</taxon>
        <taxon>Agaricomycotina</taxon>
        <taxon>Tremellomycetes</taxon>
        <taxon>Filobasidiales</taxon>
        <taxon>Filobasidiaceae</taxon>
        <taxon>Naganishia</taxon>
    </lineage>
</organism>
<keyword evidence="2" id="KW-1185">Reference proteome</keyword>
<dbReference type="Proteomes" id="UP001243375">
    <property type="component" value="Unassembled WGS sequence"/>
</dbReference>
<dbReference type="EMBL" id="JASBWU010000002">
    <property type="protein sequence ID" value="KAJ9124096.1"/>
    <property type="molecule type" value="Genomic_DNA"/>
</dbReference>
<name>A0ACC2XL42_9TREE</name>
<proteinExistence type="predicted"/>
<gene>
    <name evidence="1" type="ORF">QFC22_000891</name>
</gene>
<evidence type="ECO:0000313" key="2">
    <source>
        <dbReference type="Proteomes" id="UP001243375"/>
    </source>
</evidence>
<accession>A0ACC2XL42</accession>
<sequence>MASITSPGPNRSSSGYLHCTLILFDDKLVIVKRQSASISGRTVTGLDNIDRLMRAGGGLAGLAQSGTTLNKDKLVFKGVIDILDVIATDVGNCGSCIIQVIDYLLTDLIALLCERI</sequence>
<reference evidence="1" key="1">
    <citation type="submission" date="2023-04" db="EMBL/GenBank/DDBJ databases">
        <title>Draft Genome sequencing of Naganishia species isolated from polar environments using Oxford Nanopore Technology.</title>
        <authorList>
            <person name="Leo P."/>
            <person name="Venkateswaran K."/>
        </authorList>
    </citation>
    <scope>NUCLEOTIDE SEQUENCE</scope>
    <source>
        <strain evidence="1">MNA-CCFEE 5425</strain>
    </source>
</reference>